<feature type="transmembrane region" description="Helical" evidence="5">
    <location>
        <begin position="204"/>
        <end position="219"/>
    </location>
</feature>
<evidence type="ECO:0000313" key="8">
    <source>
        <dbReference type="Proteomes" id="UP000481033"/>
    </source>
</evidence>
<keyword evidence="4 5" id="KW-0472">Membrane</keyword>
<evidence type="ECO:0000256" key="1">
    <source>
        <dbReference type="ARBA" id="ARBA00004141"/>
    </source>
</evidence>
<feature type="transmembrane region" description="Helical" evidence="5">
    <location>
        <begin position="107"/>
        <end position="127"/>
    </location>
</feature>
<comment type="subcellular location">
    <subcellularLocation>
        <location evidence="1">Membrane</location>
        <topology evidence="1">Multi-pass membrane protein</topology>
    </subcellularLocation>
</comment>
<feature type="transmembrane region" description="Helical" evidence="5">
    <location>
        <begin position="225"/>
        <end position="242"/>
    </location>
</feature>
<reference evidence="7 8" key="1">
    <citation type="journal article" date="2020" name="Microb. Ecol.">
        <title>Ecogenomics of the Marine Benthic Filamentous Cyanobacterium Adonisia.</title>
        <authorList>
            <person name="Walter J.M."/>
            <person name="Coutinho F.H."/>
            <person name="Leomil L."/>
            <person name="Hargreaves P.I."/>
            <person name="Campeao M.E."/>
            <person name="Vieira V.V."/>
            <person name="Silva B.S."/>
            <person name="Fistarol G.O."/>
            <person name="Salomon P.S."/>
            <person name="Sawabe T."/>
            <person name="Mino S."/>
            <person name="Hosokawa M."/>
            <person name="Miyashita H."/>
            <person name="Maruyama F."/>
            <person name="van Verk M.C."/>
            <person name="Dutilh B.E."/>
            <person name="Thompson C.C."/>
            <person name="Thompson F.L."/>
        </authorList>
    </citation>
    <scope>NUCLEOTIDE SEQUENCE [LARGE SCALE GENOMIC DNA]</scope>
    <source>
        <strain evidence="7 8">CCMR0081</strain>
    </source>
</reference>
<evidence type="ECO:0000313" key="7">
    <source>
        <dbReference type="EMBL" id="NEZ55793.1"/>
    </source>
</evidence>
<gene>
    <name evidence="7" type="ORF">DXZ20_08930</name>
</gene>
<organism evidence="7 8">
    <name type="scientific">Adonisia turfae CCMR0081</name>
    <dbReference type="NCBI Taxonomy" id="2292702"/>
    <lineage>
        <taxon>Bacteria</taxon>
        <taxon>Bacillati</taxon>
        <taxon>Cyanobacteriota</taxon>
        <taxon>Adonisia</taxon>
        <taxon>Adonisia turfae</taxon>
    </lineage>
</organism>
<dbReference type="GO" id="GO:0016874">
    <property type="term" value="F:ligase activity"/>
    <property type="evidence" value="ECO:0007669"/>
    <property type="project" value="UniProtKB-KW"/>
</dbReference>
<keyword evidence="8" id="KW-1185">Reference proteome</keyword>
<keyword evidence="2 5" id="KW-0812">Transmembrane</keyword>
<dbReference type="RefSeq" id="WP_163660696.1">
    <property type="nucleotide sequence ID" value="NZ_QXHD01000004.1"/>
</dbReference>
<evidence type="ECO:0000256" key="3">
    <source>
        <dbReference type="ARBA" id="ARBA00022989"/>
    </source>
</evidence>
<accession>A0A6M0RIY0</accession>
<feature type="transmembrane region" description="Helical" evidence="5">
    <location>
        <begin position="81"/>
        <end position="101"/>
    </location>
</feature>
<dbReference type="Pfam" id="PF04932">
    <property type="entry name" value="Wzy_C"/>
    <property type="match status" value="1"/>
</dbReference>
<feature type="transmembrane region" description="Helical" evidence="5">
    <location>
        <begin position="12"/>
        <end position="29"/>
    </location>
</feature>
<feature type="transmembrane region" description="Helical" evidence="5">
    <location>
        <begin position="178"/>
        <end position="197"/>
    </location>
</feature>
<name>A0A6M0RIY0_9CYAN</name>
<proteinExistence type="predicted"/>
<evidence type="ECO:0000259" key="6">
    <source>
        <dbReference type="Pfam" id="PF04932"/>
    </source>
</evidence>
<feature type="transmembrane region" description="Helical" evidence="5">
    <location>
        <begin position="49"/>
        <end position="69"/>
    </location>
</feature>
<dbReference type="PANTHER" id="PTHR37422:SF17">
    <property type="entry name" value="O-ANTIGEN LIGASE"/>
    <property type="match status" value="1"/>
</dbReference>
<dbReference type="InterPro" id="IPR051533">
    <property type="entry name" value="WaaL-like"/>
</dbReference>
<evidence type="ECO:0000256" key="5">
    <source>
        <dbReference type="SAM" id="Phobius"/>
    </source>
</evidence>
<dbReference type="Proteomes" id="UP000481033">
    <property type="component" value="Unassembled WGS sequence"/>
</dbReference>
<feature type="transmembrane region" description="Helical" evidence="5">
    <location>
        <begin position="134"/>
        <end position="158"/>
    </location>
</feature>
<sequence>MTLKIPRTLEHIFMCFTLWFLLGNPINLITNGAGGGQLVDVSQANSNFLLPAISMLLYLIASIGVLLRWKLILARLRSNPQFLLIVILLIIAYISAGWSFYPNITSRRTILLLGSTAVAIYFSLSFSLKQQLRFLIIALCINTIICVLFGVLLPKYGVMHLPPHTGAWRGVYSHKNKFGARMALTTVFLLATRYSNLFQGRSKLAINCIMILSASLVVASKSTTALFATVVLALLFFACNALKLNYKSMVIALSFIIFVVAFGFIYLQTNADTLLSAFGKGTDLSGRNEIWPALWEMISRKPFLGYGYQGFWGPDGGPADLVRQLTGWPVPNAHNGFLEVFLSLGWIGALLFLTNFAITLIRSFQLIRLTKTTEAIFPVLFLGFFIISNMTESNLFKQDSWTLYIWASLVSIQIMSTYAERKASQVRTTGIDSGYGKVAPYKSPHTESALSKR</sequence>
<evidence type="ECO:0000256" key="2">
    <source>
        <dbReference type="ARBA" id="ARBA00022692"/>
    </source>
</evidence>
<keyword evidence="3 5" id="KW-1133">Transmembrane helix</keyword>
<feature type="transmembrane region" description="Helical" evidence="5">
    <location>
        <begin position="403"/>
        <end position="419"/>
    </location>
</feature>
<feature type="transmembrane region" description="Helical" evidence="5">
    <location>
        <begin position="340"/>
        <end position="361"/>
    </location>
</feature>
<dbReference type="AlphaFoldDB" id="A0A6M0RIY0"/>
<comment type="caution">
    <text evidence="7">The sequence shown here is derived from an EMBL/GenBank/DDBJ whole genome shotgun (WGS) entry which is preliminary data.</text>
</comment>
<feature type="transmembrane region" description="Helical" evidence="5">
    <location>
        <begin position="249"/>
        <end position="267"/>
    </location>
</feature>
<protein>
    <submittedName>
        <fullName evidence="7">O-antigen ligase family protein</fullName>
    </submittedName>
</protein>
<feature type="domain" description="O-antigen ligase-related" evidence="6">
    <location>
        <begin position="209"/>
        <end position="353"/>
    </location>
</feature>
<keyword evidence="7" id="KW-0436">Ligase</keyword>
<dbReference type="GO" id="GO:0016020">
    <property type="term" value="C:membrane"/>
    <property type="evidence" value="ECO:0007669"/>
    <property type="project" value="UniProtKB-SubCell"/>
</dbReference>
<dbReference type="EMBL" id="QXHD01000004">
    <property type="protein sequence ID" value="NEZ55793.1"/>
    <property type="molecule type" value="Genomic_DNA"/>
</dbReference>
<dbReference type="PANTHER" id="PTHR37422">
    <property type="entry name" value="TEICHURONIC ACID BIOSYNTHESIS PROTEIN TUAE"/>
    <property type="match status" value="1"/>
</dbReference>
<evidence type="ECO:0000256" key="4">
    <source>
        <dbReference type="ARBA" id="ARBA00023136"/>
    </source>
</evidence>
<feature type="transmembrane region" description="Helical" evidence="5">
    <location>
        <begin position="373"/>
        <end position="391"/>
    </location>
</feature>
<dbReference type="InterPro" id="IPR007016">
    <property type="entry name" value="O-antigen_ligase-rel_domated"/>
</dbReference>